<proteinExistence type="predicted"/>
<sequence>MLNLDPRPLFARWQARRALARISPYHRVLHALATGCTYPPSIAALYRLTLTEVDDELRALEIQGLVRPQRSRPGALVATCTRYVLTGTGDRHAAYALLPDLAPGTPVGWQGEHLCIKPGQHPLPVAQFTPLAALLERA</sequence>
<reference evidence="2" key="1">
    <citation type="submission" date="2015-11" db="EMBL/GenBank/DDBJ databases">
        <title>Draft Genome Sequence of the Radioresistant Bacterium Deinococcus grandis, Isolated from Freshwater Fish in Japan.</title>
        <authorList>
            <person name="Satoh K."/>
            <person name="Onodera T."/>
            <person name="Omoso K."/>
            <person name="Takeda-Yano K."/>
            <person name="Katayama T."/>
            <person name="Oono Y."/>
            <person name="Narumi I."/>
        </authorList>
    </citation>
    <scope>NUCLEOTIDE SEQUENCE [LARGE SCALE GENOMIC DNA]</scope>
    <source>
        <strain evidence="2">ATCC 43672</strain>
    </source>
</reference>
<evidence type="ECO:0000313" key="2">
    <source>
        <dbReference type="Proteomes" id="UP000056209"/>
    </source>
</evidence>
<protein>
    <submittedName>
        <fullName evidence="1">Uncharacterized protein</fullName>
    </submittedName>
</protein>
<dbReference type="RefSeq" id="WP_058980003.1">
    <property type="nucleotide sequence ID" value="NZ_BCMS01000006.1"/>
</dbReference>
<organism evidence="1 2">
    <name type="scientific">Deinococcus grandis</name>
    <dbReference type="NCBI Taxonomy" id="57498"/>
    <lineage>
        <taxon>Bacteria</taxon>
        <taxon>Thermotogati</taxon>
        <taxon>Deinococcota</taxon>
        <taxon>Deinococci</taxon>
        <taxon>Deinococcales</taxon>
        <taxon>Deinococcaceae</taxon>
        <taxon>Deinococcus</taxon>
    </lineage>
</organism>
<comment type="caution">
    <text evidence="1">The sequence shown here is derived from an EMBL/GenBank/DDBJ whole genome shotgun (WGS) entry which is preliminary data.</text>
</comment>
<dbReference type="Proteomes" id="UP000056209">
    <property type="component" value="Unassembled WGS sequence"/>
</dbReference>
<dbReference type="EMBL" id="BCMS01000006">
    <property type="protein sequence ID" value="GAQ23877.1"/>
    <property type="molecule type" value="Genomic_DNA"/>
</dbReference>
<accession>A0A124BSB9</accession>
<dbReference type="AlphaFoldDB" id="A0A124BSB9"/>
<evidence type="ECO:0000313" key="1">
    <source>
        <dbReference type="EMBL" id="GAQ23877.1"/>
    </source>
</evidence>
<gene>
    <name evidence="1" type="ORF">DEIGR_400010</name>
</gene>
<keyword evidence="2" id="KW-1185">Reference proteome</keyword>
<dbReference type="OrthoDB" id="73949at2"/>
<name>A0A124BSB9_9DEIO</name>